<dbReference type="SUPFAM" id="SSF144091">
    <property type="entry name" value="Rhomboid-like"/>
    <property type="match status" value="1"/>
</dbReference>
<dbReference type="PANTHER" id="PTHR28008">
    <property type="entry name" value="DOMAIN PROTEIN, PUTATIVE (AFU_ORTHOLOGUE AFUA_3G10980)-RELATED"/>
    <property type="match status" value="1"/>
</dbReference>
<evidence type="ECO:0000256" key="2">
    <source>
        <dbReference type="ARBA" id="ARBA00022692"/>
    </source>
</evidence>
<evidence type="ECO:0000256" key="1">
    <source>
        <dbReference type="ARBA" id="ARBA00004141"/>
    </source>
</evidence>
<keyword evidence="3 5" id="KW-1133">Transmembrane helix</keyword>
<sequence>MSRRPALVVATVAYLALVAWATFGTVSFHRIGWQAEYGVLSPSTWFDSATWSVGSPVEWGLNVAMFVPIGVLFAMLAGRRRWLVALLAAAALSAAIEIAQIPIDDRISDPRDLAANSTGAVIGVAIAAIGWLVAAVARRIARAAPPVTTAPGTAARGSVAASTAATSASGRAVRELDRAA</sequence>
<feature type="transmembrane region" description="Helical" evidence="5">
    <location>
        <begin position="59"/>
        <end position="76"/>
    </location>
</feature>
<accession>A0ABY4BY54</accession>
<dbReference type="PANTHER" id="PTHR28008:SF1">
    <property type="entry name" value="DOMAIN PROTEIN, PUTATIVE (AFU_ORTHOLOGUE AFUA_3G10980)-RELATED"/>
    <property type="match status" value="1"/>
</dbReference>
<dbReference type="InterPro" id="IPR035952">
    <property type="entry name" value="Rhomboid-like_sf"/>
</dbReference>
<keyword evidence="2 5" id="KW-0812">Transmembrane</keyword>
<proteinExistence type="predicted"/>
<gene>
    <name evidence="7" type="ORF">MTO99_11400</name>
</gene>
<feature type="transmembrane region" description="Helical" evidence="5">
    <location>
        <begin position="83"/>
        <end position="103"/>
    </location>
</feature>
<dbReference type="Proteomes" id="UP000832097">
    <property type="component" value="Chromosome"/>
</dbReference>
<keyword evidence="8" id="KW-1185">Reference proteome</keyword>
<protein>
    <submittedName>
        <fullName evidence="7">VanZ family protein</fullName>
    </submittedName>
</protein>
<feature type="domain" description="VanZ-like" evidence="6">
    <location>
        <begin position="12"/>
        <end position="129"/>
    </location>
</feature>
<reference evidence="7 8" key="1">
    <citation type="submission" date="2022-03" db="EMBL/GenBank/DDBJ databases">
        <title>Mucilaginibacter sp. isolated from the gut of Protaetia brevitarsis seulensis larvae.</title>
        <authorList>
            <person name="Won M."/>
            <person name="Kim S.-J."/>
            <person name="Kwon S.-W."/>
        </authorList>
    </citation>
    <scope>NUCLEOTIDE SEQUENCE [LARGE SCALE GENOMIC DNA]</scope>
    <source>
        <strain evidence="7 8">CFWR-12</strain>
    </source>
</reference>
<organism evidence="7 8">
    <name type="scientific">Agromyces larvae</name>
    <dbReference type="NCBI Taxonomy" id="2929802"/>
    <lineage>
        <taxon>Bacteria</taxon>
        <taxon>Bacillati</taxon>
        <taxon>Actinomycetota</taxon>
        <taxon>Actinomycetes</taxon>
        <taxon>Micrococcales</taxon>
        <taxon>Microbacteriaceae</taxon>
        <taxon>Agromyces</taxon>
    </lineage>
</organism>
<evidence type="ECO:0000259" key="6">
    <source>
        <dbReference type="Pfam" id="PF04892"/>
    </source>
</evidence>
<dbReference type="EMBL" id="CP094528">
    <property type="protein sequence ID" value="UOE42796.1"/>
    <property type="molecule type" value="Genomic_DNA"/>
</dbReference>
<keyword evidence="4 5" id="KW-0472">Membrane</keyword>
<name>A0ABY4BY54_9MICO</name>
<dbReference type="RefSeq" id="WP_243553728.1">
    <property type="nucleotide sequence ID" value="NZ_CP094528.1"/>
</dbReference>
<evidence type="ECO:0000313" key="8">
    <source>
        <dbReference type="Proteomes" id="UP000832097"/>
    </source>
</evidence>
<comment type="subcellular location">
    <subcellularLocation>
        <location evidence="1">Membrane</location>
        <topology evidence="1">Multi-pass membrane protein</topology>
    </subcellularLocation>
</comment>
<dbReference type="InterPro" id="IPR006976">
    <property type="entry name" value="VanZ-like"/>
</dbReference>
<evidence type="ECO:0000256" key="5">
    <source>
        <dbReference type="SAM" id="Phobius"/>
    </source>
</evidence>
<evidence type="ECO:0000256" key="3">
    <source>
        <dbReference type="ARBA" id="ARBA00022989"/>
    </source>
</evidence>
<dbReference type="Pfam" id="PF04892">
    <property type="entry name" value="VanZ"/>
    <property type="match status" value="1"/>
</dbReference>
<evidence type="ECO:0000313" key="7">
    <source>
        <dbReference type="EMBL" id="UOE42796.1"/>
    </source>
</evidence>
<evidence type="ECO:0000256" key="4">
    <source>
        <dbReference type="ARBA" id="ARBA00023136"/>
    </source>
</evidence>
<feature type="transmembrane region" description="Helical" evidence="5">
    <location>
        <begin position="115"/>
        <end position="137"/>
    </location>
</feature>